<dbReference type="Proteomes" id="UP001374599">
    <property type="component" value="Unassembled WGS sequence"/>
</dbReference>
<accession>A0ACB5UQ28</accession>
<comment type="caution">
    <text evidence="1">The sequence shown here is derived from an EMBL/GenBank/DDBJ whole genome shotgun (WGS) entry which is preliminary data.</text>
</comment>
<dbReference type="EMBL" id="BTPU01000075">
    <property type="protein sequence ID" value="GMQ64581.1"/>
    <property type="molecule type" value="Genomic_DNA"/>
</dbReference>
<organism evidence="1 2">
    <name type="scientific">Vallitalea maricola</name>
    <dbReference type="NCBI Taxonomy" id="3074433"/>
    <lineage>
        <taxon>Bacteria</taxon>
        <taxon>Bacillati</taxon>
        <taxon>Bacillota</taxon>
        <taxon>Clostridia</taxon>
        <taxon>Lachnospirales</taxon>
        <taxon>Vallitaleaceae</taxon>
        <taxon>Vallitalea</taxon>
    </lineage>
</organism>
<evidence type="ECO:0000313" key="2">
    <source>
        <dbReference type="Proteomes" id="UP001374599"/>
    </source>
</evidence>
<name>A0ACB5UQ28_9FIRM</name>
<sequence length="530" mass="60580">MYEILIVDDEPIVRLGLKSLIKWEEHNISIEFEAANGKQALEILKSNPNIHMVITDINMPIMDGISLIENINSLGLTPALVVLSSYDDYDLVRKAFKLGVGDYILKHKMKPNDVLALVTRLLATSKPNIISPTELSGTHLKNAKKNYLRNILLGKSNAPDSYDKLLNLHITDNKLIVCSIMVDDFSKLKKQYNEGNLISIINSANTAIEQILVESNNGEVIHLSLNEFIIILSFEIPSFLLIRHEIAMILNKVRSSLRTFLDINVTIGVSPIGNGLGSAHDLLLAAQKNVRLSYLLGKGEIIYPEHTKDIKYIPYTDVLKISKEMIIALFELNHQKTFLKLNEILNTIKYFEADNINDLIGDYAKIVVLIDSYILDKDIMPEQFIGSNENVYTHLESLETVNEIHLWINDYVEQIFSYLMKLNDTTLNPIIRRAKLYIDKNYNKKLTLENICEYLVINESYFSSLFSQNLGVTYSDYLTQVRLEHAKKLLKTTNLKIYEICEQVGYSSKEHFSRLFKKNVGMNPNKYRNT</sequence>
<proteinExistence type="predicted"/>
<gene>
    <name evidence="1" type="ORF">AN2V17_38180</name>
</gene>
<reference evidence="1" key="1">
    <citation type="submission" date="2023-09" db="EMBL/GenBank/DDBJ databases">
        <title>Vallitalea sediminicola and Vallitalea maricola sp. nov., anaerobic bacteria isolated from marine sediment.</title>
        <authorList>
            <person name="Hirano S."/>
            <person name="Maeda A."/>
            <person name="Terahara T."/>
            <person name="Mori K."/>
            <person name="Hamada M."/>
            <person name="Matsumoto R."/>
            <person name="Kobayashi T."/>
        </authorList>
    </citation>
    <scope>NUCLEOTIDE SEQUENCE</scope>
    <source>
        <strain evidence="1">AN17-2</strain>
    </source>
</reference>
<keyword evidence="2" id="KW-1185">Reference proteome</keyword>
<evidence type="ECO:0000313" key="1">
    <source>
        <dbReference type="EMBL" id="GMQ64581.1"/>
    </source>
</evidence>
<protein>
    <submittedName>
        <fullName evidence="1">Uncharacterized protein</fullName>
    </submittedName>
</protein>